<comment type="subcellular location">
    <subcellularLocation>
        <location evidence="1 12">Cell membrane</location>
        <topology evidence="1 12">Multi-pass membrane protein</topology>
    </subcellularLocation>
</comment>
<dbReference type="PANTHER" id="PTHR43221">
    <property type="entry name" value="PROTEASE HTPX"/>
    <property type="match status" value="1"/>
</dbReference>
<dbReference type="NCBIfam" id="NF003965">
    <property type="entry name" value="PRK05457.1"/>
    <property type="match status" value="1"/>
</dbReference>
<keyword evidence="4 12" id="KW-0645">Protease</keyword>
<feature type="domain" description="Peptidase M48" evidence="13">
    <location>
        <begin position="81"/>
        <end position="296"/>
    </location>
</feature>
<evidence type="ECO:0000313" key="14">
    <source>
        <dbReference type="EMBL" id="RCS30559.1"/>
    </source>
</evidence>
<dbReference type="GO" id="GO:0006508">
    <property type="term" value="P:proteolysis"/>
    <property type="evidence" value="ECO:0007669"/>
    <property type="project" value="UniProtKB-KW"/>
</dbReference>
<keyword evidence="7 12" id="KW-0378">Hydrolase</keyword>
<evidence type="ECO:0000256" key="6">
    <source>
        <dbReference type="ARBA" id="ARBA00022723"/>
    </source>
</evidence>
<dbReference type="GO" id="GO:0004222">
    <property type="term" value="F:metalloendopeptidase activity"/>
    <property type="evidence" value="ECO:0007669"/>
    <property type="project" value="UniProtKB-UniRule"/>
</dbReference>
<dbReference type="EMBL" id="QFWQ01000004">
    <property type="protein sequence ID" value="RCS30559.1"/>
    <property type="molecule type" value="Genomic_DNA"/>
</dbReference>
<keyword evidence="3 12" id="KW-1003">Cell membrane</keyword>
<keyword evidence="5 12" id="KW-0812">Transmembrane</keyword>
<dbReference type="InterPro" id="IPR050083">
    <property type="entry name" value="HtpX_protease"/>
</dbReference>
<accession>A0A368KF74</accession>
<evidence type="ECO:0000313" key="15">
    <source>
        <dbReference type="Proteomes" id="UP000252387"/>
    </source>
</evidence>
<protein>
    <recommendedName>
        <fullName evidence="12">Protease HtpX</fullName>
        <ecNumber evidence="12">3.4.24.-</ecNumber>
    </recommendedName>
    <alternativeName>
        <fullName evidence="12">Heat shock protein HtpX</fullName>
    </alternativeName>
</protein>
<name>A0A368KF74_9GAMM</name>
<dbReference type="Pfam" id="PF01435">
    <property type="entry name" value="Peptidase_M48"/>
    <property type="match status" value="1"/>
</dbReference>
<dbReference type="InterPro" id="IPR001915">
    <property type="entry name" value="Peptidase_M48"/>
</dbReference>
<keyword evidence="8 12" id="KW-0862">Zinc</keyword>
<feature type="binding site" evidence="12">
    <location>
        <position position="227"/>
    </location>
    <ligand>
        <name>Zn(2+)</name>
        <dbReference type="ChEBI" id="CHEBI:29105"/>
        <note>catalytic</note>
    </ligand>
</feature>
<evidence type="ECO:0000256" key="3">
    <source>
        <dbReference type="ARBA" id="ARBA00022475"/>
    </source>
</evidence>
<evidence type="ECO:0000256" key="9">
    <source>
        <dbReference type="ARBA" id="ARBA00022989"/>
    </source>
</evidence>
<evidence type="ECO:0000256" key="7">
    <source>
        <dbReference type="ARBA" id="ARBA00022801"/>
    </source>
</evidence>
<comment type="caution">
    <text evidence="14">The sequence shown here is derived from an EMBL/GenBank/DDBJ whole genome shotgun (WGS) entry which is preliminary data.</text>
</comment>
<sequence>MRRIALFIGTNLAVLLLLSIVCHLFGIDQMAAARGYGGMGGLLAYAAVFGMGGAFISLAMSKWMAKMSTGARVIEQPQDETERWLVDTVRRHAQNAGIGMPEVAIYDAPEMNAFATGMTKNSSLVAVSSGLLQQMNRDQVSAVLGHEIGHVANGDMVTLTLIQGVLNTLVILAARIVGRLVDSWMSGGRDNREGGTGIGYFVTVMVLQLVFGLFASIIVAAFSRWREFRADAAGAQFAGRGAMISALQRLQANHGENTLPQTIAAFGISGPLADGFRRLFMSHPPLEERIAALQNPTVQR</sequence>
<dbReference type="Gene3D" id="3.30.2010.10">
    <property type="entry name" value="Metalloproteases ('zincins'), catalytic domain"/>
    <property type="match status" value="1"/>
</dbReference>
<evidence type="ECO:0000256" key="5">
    <source>
        <dbReference type="ARBA" id="ARBA00022692"/>
    </source>
</evidence>
<dbReference type="AlphaFoldDB" id="A0A368KF74"/>
<dbReference type="GO" id="GO:0008270">
    <property type="term" value="F:zinc ion binding"/>
    <property type="evidence" value="ECO:0007669"/>
    <property type="project" value="UniProtKB-UniRule"/>
</dbReference>
<evidence type="ECO:0000259" key="13">
    <source>
        <dbReference type="Pfam" id="PF01435"/>
    </source>
</evidence>
<feature type="binding site" evidence="12">
    <location>
        <position position="146"/>
    </location>
    <ligand>
        <name>Zn(2+)</name>
        <dbReference type="ChEBI" id="CHEBI:29105"/>
        <note>catalytic</note>
    </ligand>
</feature>
<dbReference type="CDD" id="cd07335">
    <property type="entry name" value="M48B_HtpX_like"/>
    <property type="match status" value="1"/>
</dbReference>
<dbReference type="GO" id="GO:0005886">
    <property type="term" value="C:plasma membrane"/>
    <property type="evidence" value="ECO:0007669"/>
    <property type="project" value="UniProtKB-SubCell"/>
</dbReference>
<organism evidence="14 15">
    <name type="scientific">Rhodanobacter denitrificans</name>
    <dbReference type="NCBI Taxonomy" id="666685"/>
    <lineage>
        <taxon>Bacteria</taxon>
        <taxon>Pseudomonadati</taxon>
        <taxon>Pseudomonadota</taxon>
        <taxon>Gammaproteobacteria</taxon>
        <taxon>Lysobacterales</taxon>
        <taxon>Rhodanobacteraceae</taxon>
        <taxon>Rhodanobacter</taxon>
    </lineage>
</organism>
<feature type="transmembrane region" description="Helical" evidence="12">
    <location>
        <begin position="43"/>
        <end position="60"/>
    </location>
</feature>
<evidence type="ECO:0000256" key="2">
    <source>
        <dbReference type="ARBA" id="ARBA00009779"/>
    </source>
</evidence>
<keyword evidence="11 12" id="KW-0472">Membrane</keyword>
<dbReference type="HAMAP" id="MF_00188">
    <property type="entry name" value="Pept_M48_protease_HtpX"/>
    <property type="match status" value="1"/>
</dbReference>
<evidence type="ECO:0000256" key="12">
    <source>
        <dbReference type="HAMAP-Rule" id="MF_00188"/>
    </source>
</evidence>
<dbReference type="OrthoDB" id="15218at2"/>
<keyword evidence="12" id="KW-0346">Stress response</keyword>
<feature type="transmembrane region" description="Helical" evidence="12">
    <location>
        <begin position="156"/>
        <end position="178"/>
    </location>
</feature>
<feature type="active site" evidence="12">
    <location>
        <position position="147"/>
    </location>
</feature>
<feature type="binding site" evidence="12">
    <location>
        <position position="150"/>
    </location>
    <ligand>
        <name>Zn(2+)</name>
        <dbReference type="ChEBI" id="CHEBI:29105"/>
        <note>catalytic</note>
    </ligand>
</feature>
<feature type="transmembrane region" description="Helical" evidence="12">
    <location>
        <begin position="198"/>
        <end position="222"/>
    </location>
</feature>
<keyword evidence="10 12" id="KW-0482">Metalloprotease</keyword>
<keyword evidence="6 12" id="KW-0479">Metal-binding</keyword>
<dbReference type="RefSeq" id="WP_114341730.1">
    <property type="nucleotide sequence ID" value="NZ_QFWQ01000004.1"/>
</dbReference>
<evidence type="ECO:0000256" key="4">
    <source>
        <dbReference type="ARBA" id="ARBA00022670"/>
    </source>
</evidence>
<reference evidence="14 15" key="1">
    <citation type="submission" date="2018-05" db="EMBL/GenBank/DDBJ databases">
        <title>Draft genome sequence of Rhodanobacter denitrificans Yn1 isolated from gold copper mine.</title>
        <authorList>
            <person name="Yang N."/>
            <person name="Mazhar H.S."/>
            <person name="Rensing C."/>
        </authorList>
    </citation>
    <scope>NUCLEOTIDE SEQUENCE [LARGE SCALE GENOMIC DNA]</scope>
    <source>
        <strain evidence="14 15">Yn1</strain>
    </source>
</reference>
<gene>
    <name evidence="12" type="primary">htpX</name>
    <name evidence="14" type="ORF">DEO45_06990</name>
</gene>
<evidence type="ECO:0000256" key="1">
    <source>
        <dbReference type="ARBA" id="ARBA00004651"/>
    </source>
</evidence>
<evidence type="ECO:0000256" key="11">
    <source>
        <dbReference type="ARBA" id="ARBA00023136"/>
    </source>
</evidence>
<comment type="cofactor">
    <cofactor evidence="12">
        <name>Zn(2+)</name>
        <dbReference type="ChEBI" id="CHEBI:29105"/>
    </cofactor>
    <text evidence="12">Binds 1 zinc ion per subunit.</text>
</comment>
<dbReference type="InterPro" id="IPR022919">
    <property type="entry name" value="Pept_M48_protease_HtpX"/>
</dbReference>
<proteinExistence type="inferred from homology"/>
<evidence type="ECO:0000256" key="10">
    <source>
        <dbReference type="ARBA" id="ARBA00023049"/>
    </source>
</evidence>
<dbReference type="PANTHER" id="PTHR43221:SF1">
    <property type="entry name" value="PROTEASE HTPX"/>
    <property type="match status" value="1"/>
</dbReference>
<keyword evidence="15" id="KW-1185">Reference proteome</keyword>
<keyword evidence="9 12" id="KW-1133">Transmembrane helix</keyword>
<evidence type="ECO:0000256" key="8">
    <source>
        <dbReference type="ARBA" id="ARBA00022833"/>
    </source>
</evidence>
<comment type="similarity">
    <text evidence="2 12">Belongs to the peptidase M48B family.</text>
</comment>
<dbReference type="EC" id="3.4.24.-" evidence="12"/>
<dbReference type="Proteomes" id="UP000252387">
    <property type="component" value="Unassembled WGS sequence"/>
</dbReference>